<keyword evidence="3" id="KW-0479">Metal-binding</keyword>
<dbReference type="InterPro" id="IPR016024">
    <property type="entry name" value="ARM-type_fold"/>
</dbReference>
<dbReference type="Pfam" id="PF13499">
    <property type="entry name" value="EF-hand_7"/>
    <property type="match status" value="1"/>
</dbReference>
<evidence type="ECO:0000313" key="8">
    <source>
        <dbReference type="EMBL" id="KNC52414.1"/>
    </source>
</evidence>
<dbReference type="RefSeq" id="XP_013755457.1">
    <property type="nucleotide sequence ID" value="XM_013900003.1"/>
</dbReference>
<dbReference type="PROSITE" id="PS50222">
    <property type="entry name" value="EF_HAND_2"/>
    <property type="match status" value="2"/>
</dbReference>
<proteinExistence type="inferred from homology"/>
<evidence type="ECO:0000259" key="7">
    <source>
        <dbReference type="PROSITE" id="PS50222"/>
    </source>
</evidence>
<dbReference type="eggNOG" id="KOG0166">
    <property type="taxonomic scope" value="Eukaryota"/>
</dbReference>
<evidence type="ECO:0000256" key="6">
    <source>
        <dbReference type="ARBA" id="ARBA00023288"/>
    </source>
</evidence>
<dbReference type="PROSITE" id="PS00018">
    <property type="entry name" value="EF_HAND_1"/>
    <property type="match status" value="2"/>
</dbReference>
<feature type="domain" description="EF-hand" evidence="7">
    <location>
        <begin position="940"/>
        <end position="975"/>
    </location>
</feature>
<dbReference type="Proteomes" id="UP000054408">
    <property type="component" value="Unassembled WGS sequence"/>
</dbReference>
<keyword evidence="2" id="KW-0519">Myristate</keyword>
<dbReference type="PRINTS" id="PR00450">
    <property type="entry name" value="RECOVERIN"/>
</dbReference>
<dbReference type="PANTHER" id="PTHR23055:SF178">
    <property type="entry name" value="NEUROCALCIN HOMOLOG"/>
    <property type="match status" value="1"/>
</dbReference>
<dbReference type="CDD" id="cd00051">
    <property type="entry name" value="EFh"/>
    <property type="match status" value="1"/>
</dbReference>
<dbReference type="GeneID" id="25567095"/>
<dbReference type="SUPFAM" id="SSF47473">
    <property type="entry name" value="EF-hand"/>
    <property type="match status" value="1"/>
</dbReference>
<dbReference type="Gene3D" id="1.25.10.10">
    <property type="entry name" value="Leucine-rich Repeat Variant"/>
    <property type="match status" value="1"/>
</dbReference>
<evidence type="ECO:0000313" key="9">
    <source>
        <dbReference type="Proteomes" id="UP000054408"/>
    </source>
</evidence>
<evidence type="ECO:0000256" key="2">
    <source>
        <dbReference type="ARBA" id="ARBA00022707"/>
    </source>
</evidence>
<dbReference type="InterPro" id="IPR011992">
    <property type="entry name" value="EF-hand-dom_pair"/>
</dbReference>
<dbReference type="Gene3D" id="1.10.238.10">
    <property type="entry name" value="EF-hand"/>
    <property type="match status" value="1"/>
</dbReference>
<dbReference type="GO" id="GO:0005509">
    <property type="term" value="F:calcium ion binding"/>
    <property type="evidence" value="ECO:0007669"/>
    <property type="project" value="InterPro"/>
</dbReference>
<dbReference type="OMA" id="NSSRCKI"/>
<evidence type="ECO:0000256" key="1">
    <source>
        <dbReference type="ARBA" id="ARBA00006049"/>
    </source>
</evidence>
<evidence type="ECO:0000256" key="5">
    <source>
        <dbReference type="ARBA" id="ARBA00022837"/>
    </source>
</evidence>
<dbReference type="AlphaFoldDB" id="A0A0L0DJ35"/>
<dbReference type="InterPro" id="IPR011989">
    <property type="entry name" value="ARM-like"/>
</dbReference>
<keyword evidence="4" id="KW-0677">Repeat</keyword>
<dbReference type="InterPro" id="IPR018247">
    <property type="entry name" value="EF_Hand_1_Ca_BS"/>
</dbReference>
<name>A0A0L0DJ35_THETB</name>
<organism evidence="8 9">
    <name type="scientific">Thecamonas trahens ATCC 50062</name>
    <dbReference type="NCBI Taxonomy" id="461836"/>
    <lineage>
        <taxon>Eukaryota</taxon>
        <taxon>Apusozoa</taxon>
        <taxon>Apusomonadida</taxon>
        <taxon>Apusomonadidae</taxon>
        <taxon>Thecamonas</taxon>
    </lineage>
</organism>
<sequence length="1063" mass="115383">MMDSNGSSTVSTSELAAFLAKNMPEIHRSNDEVEALMRVMTGQMASGGDDAVEEDDDDPLAGPMSIISACCGHARQKVASRRSASWLDFRRAMEDWLLSDKDRFALVSEKNLDSGRAKIHTAIQAWFNQFQSGEGMWPAEPELGPGPLEAAEIALADFPVDHSKYAQFETLPLPNLSLQRFSRYDKDEYIDHLGEGDFGQLMAAVRDAADAEEAYIPTRTVYYLLRGLVIFRTPMERREIGDGLIGLFSAIETALPRLVIYAGLADHEKLQEKALLCLGLLARGPCIGALPDSHAMHETSLYYKELIKSLGGARAMRVGLDSNNMAVTSAALLAIGACLYKTPEMRSALVEAGIDVAVVNLTRSLVDSTLSTTLSSPSVVFLRRAVWVLSLFCGATTGESAPWERISPALPLSTSLVLAFGKSIFDPVVLHHALAALAHLLPGIAVEHASQELLLALVALVTSEHAAARVSVLSALVHILTDDSLAAILLSLNLVDALTAVLPFADGATRLLAVHLAGVLAGMKGQVQPLIEARSFVALTELVASDPVTRVKALRVLQYGTRGTASQVKYLVEDLGMVSVLCECLKLFHFEDDDVLTQMYEYTLPVLKFGTLSVVLKSIKNILNAGDIEADALSDVNPYVARFSLDELGIFGQLLEEMTAVPTEVLGAWRFQEPGKPSAEARIHGVLLKLRSVFEAMRGKQARHRATYIRTLMDKFFDSGLLSIGVPSAADTPSARVGPSAGRALPIKATLEDPEWPKAPIFFELRSVKYHDLVVAVQKQVEYFGKLVMYYVDEELKARGDGEAAAAAVEAEARERMEASHGVVMVDSQAAFERAVGHFYGLRVQLHVVRDKDDVTPALGLQTSILFDRKNAMDMASNGPMLPGLDVGAFAFSPAAELATVTHFGSDELETLYEQWKAIATGDLLDEEQFAHGLRMLGCTDDETIHRNFVAFDSDRNGSLDFREYVAGLSTLQRGTDEERMRLLFAAYDTDGNGILTRDEMAAAMQASVQARGDQISATTIDQLVRTTFDNLGGAGTQGVDVETFVQAALAGNLSLIFEIHVS</sequence>
<dbReference type="STRING" id="461836.A0A0L0DJ35"/>
<keyword evidence="6" id="KW-0449">Lipoprotein</keyword>
<accession>A0A0L0DJ35</accession>
<protein>
    <submittedName>
        <fullName evidence="8">EF hand family protein</fullName>
    </submittedName>
</protein>
<evidence type="ECO:0000256" key="3">
    <source>
        <dbReference type="ARBA" id="ARBA00022723"/>
    </source>
</evidence>
<dbReference type="InterPro" id="IPR002048">
    <property type="entry name" value="EF_hand_dom"/>
</dbReference>
<dbReference type="OrthoDB" id="191686at2759"/>
<keyword evidence="5" id="KW-0106">Calcium</keyword>
<gene>
    <name evidence="8" type="ORF">AMSG_08389</name>
</gene>
<evidence type="ECO:0000256" key="4">
    <source>
        <dbReference type="ARBA" id="ARBA00022737"/>
    </source>
</evidence>
<dbReference type="eggNOG" id="KOG0044">
    <property type="taxonomic scope" value="Eukaryota"/>
</dbReference>
<dbReference type="InterPro" id="IPR028846">
    <property type="entry name" value="Recoverin"/>
</dbReference>
<dbReference type="EMBL" id="GL349472">
    <property type="protein sequence ID" value="KNC52414.1"/>
    <property type="molecule type" value="Genomic_DNA"/>
</dbReference>
<feature type="domain" description="EF-hand" evidence="7">
    <location>
        <begin position="976"/>
        <end position="1011"/>
    </location>
</feature>
<dbReference type="SUPFAM" id="SSF48371">
    <property type="entry name" value="ARM repeat"/>
    <property type="match status" value="1"/>
</dbReference>
<comment type="similarity">
    <text evidence="1">Belongs to the recoverin family.</text>
</comment>
<reference evidence="8 9" key="1">
    <citation type="submission" date="2010-05" db="EMBL/GenBank/DDBJ databases">
        <title>The Genome Sequence of Thecamonas trahens ATCC 50062.</title>
        <authorList>
            <consortium name="The Broad Institute Genome Sequencing Platform"/>
            <person name="Russ C."/>
            <person name="Cuomo C."/>
            <person name="Shea T."/>
            <person name="Young S.K."/>
            <person name="Zeng Q."/>
            <person name="Koehrsen M."/>
            <person name="Haas B."/>
            <person name="Borodovsky M."/>
            <person name="Guigo R."/>
            <person name="Alvarado L."/>
            <person name="Berlin A."/>
            <person name="Bochicchio J."/>
            <person name="Borenstein D."/>
            <person name="Chapman S."/>
            <person name="Chen Z."/>
            <person name="Freedman E."/>
            <person name="Gellesch M."/>
            <person name="Goldberg J."/>
            <person name="Griggs A."/>
            <person name="Gujja S."/>
            <person name="Heilman E."/>
            <person name="Heiman D."/>
            <person name="Hepburn T."/>
            <person name="Howarth C."/>
            <person name="Jen D."/>
            <person name="Larson L."/>
            <person name="Mehta T."/>
            <person name="Park D."/>
            <person name="Pearson M."/>
            <person name="Roberts A."/>
            <person name="Saif S."/>
            <person name="Shenoy N."/>
            <person name="Sisk P."/>
            <person name="Stolte C."/>
            <person name="Sykes S."/>
            <person name="Thomson T."/>
            <person name="Walk T."/>
            <person name="White J."/>
            <person name="Yandava C."/>
            <person name="Burger G."/>
            <person name="Gray M.W."/>
            <person name="Holland P.W.H."/>
            <person name="King N."/>
            <person name="Lang F.B.F."/>
            <person name="Roger A.J."/>
            <person name="Ruiz-Trillo I."/>
            <person name="Lander E."/>
            <person name="Nusbaum C."/>
        </authorList>
    </citation>
    <scope>NUCLEOTIDE SEQUENCE [LARGE SCALE GENOMIC DNA]</scope>
    <source>
        <strain evidence="8 9">ATCC 50062</strain>
    </source>
</reference>
<keyword evidence="9" id="KW-1185">Reference proteome</keyword>
<dbReference type="PANTHER" id="PTHR23055">
    <property type="entry name" value="CALCIUM BINDING PROTEINS"/>
    <property type="match status" value="1"/>
</dbReference>
<dbReference type="SMART" id="SM00054">
    <property type="entry name" value="EFh"/>
    <property type="match status" value="2"/>
</dbReference>